<evidence type="ECO:0000256" key="5">
    <source>
        <dbReference type="ARBA" id="ARBA00022777"/>
    </source>
</evidence>
<dbReference type="OrthoDB" id="9811889at2"/>
<dbReference type="SUPFAM" id="SSF55874">
    <property type="entry name" value="ATPase domain of HSP90 chaperone/DNA topoisomerase II/histidine kinase"/>
    <property type="match status" value="1"/>
</dbReference>
<dbReference type="AlphaFoldDB" id="A0A1X7L085"/>
<dbReference type="EMBL" id="FXAW01000007">
    <property type="protein sequence ID" value="SMG46904.1"/>
    <property type="molecule type" value="Genomic_DNA"/>
</dbReference>
<dbReference type="PROSITE" id="PS50109">
    <property type="entry name" value="HIS_KIN"/>
    <property type="match status" value="1"/>
</dbReference>
<evidence type="ECO:0000256" key="4">
    <source>
        <dbReference type="ARBA" id="ARBA00022679"/>
    </source>
</evidence>
<dbReference type="InterPro" id="IPR050351">
    <property type="entry name" value="BphY/WalK/GraS-like"/>
</dbReference>
<dbReference type="InterPro" id="IPR004358">
    <property type="entry name" value="Sig_transdc_His_kin-like_C"/>
</dbReference>
<dbReference type="Gene3D" id="3.30.565.10">
    <property type="entry name" value="Histidine kinase-like ATPase, C-terminal domain"/>
    <property type="match status" value="1"/>
</dbReference>
<accession>A0A1X7L085</accession>
<dbReference type="InterPro" id="IPR036097">
    <property type="entry name" value="HisK_dim/P_sf"/>
</dbReference>
<dbReference type="GO" id="GO:0005886">
    <property type="term" value="C:plasma membrane"/>
    <property type="evidence" value="ECO:0007669"/>
    <property type="project" value="TreeGrafter"/>
</dbReference>
<keyword evidence="3" id="KW-0597">Phosphoprotein</keyword>
<dbReference type="EC" id="2.7.13.3" evidence="2"/>
<reference evidence="9" key="1">
    <citation type="submission" date="2017-04" db="EMBL/GenBank/DDBJ databases">
        <authorList>
            <person name="Varghese N."/>
            <person name="Submissions S."/>
        </authorList>
    </citation>
    <scope>NUCLEOTIDE SEQUENCE [LARGE SCALE GENOMIC DNA]</scope>
    <source>
        <strain evidence="9">DSM 4125</strain>
    </source>
</reference>
<keyword evidence="6" id="KW-0902">Two-component regulatory system</keyword>
<dbReference type="InterPro" id="IPR036890">
    <property type="entry name" value="HATPase_C_sf"/>
</dbReference>
<name>A0A1X7L085_9BACT</name>
<dbReference type="FunFam" id="3.30.565.10:FF:000006">
    <property type="entry name" value="Sensor histidine kinase WalK"/>
    <property type="match status" value="1"/>
</dbReference>
<dbReference type="PRINTS" id="PR00344">
    <property type="entry name" value="BCTRLSENSOR"/>
</dbReference>
<dbReference type="GO" id="GO:0016036">
    <property type="term" value="P:cellular response to phosphate starvation"/>
    <property type="evidence" value="ECO:0007669"/>
    <property type="project" value="TreeGrafter"/>
</dbReference>
<gene>
    <name evidence="8" type="ORF">SAMN05661096_03324</name>
</gene>
<evidence type="ECO:0000256" key="2">
    <source>
        <dbReference type="ARBA" id="ARBA00012438"/>
    </source>
</evidence>
<feature type="domain" description="Histidine kinase" evidence="7">
    <location>
        <begin position="348"/>
        <end position="567"/>
    </location>
</feature>
<dbReference type="STRING" id="1028.SAMN05661096_03324"/>
<keyword evidence="9" id="KW-1185">Reference proteome</keyword>
<dbReference type="PANTHER" id="PTHR45453:SF1">
    <property type="entry name" value="PHOSPHATE REGULON SENSOR PROTEIN PHOR"/>
    <property type="match status" value="1"/>
</dbReference>
<proteinExistence type="predicted"/>
<dbReference type="Proteomes" id="UP000193804">
    <property type="component" value="Unassembled WGS sequence"/>
</dbReference>
<evidence type="ECO:0000259" key="7">
    <source>
        <dbReference type="PROSITE" id="PS50109"/>
    </source>
</evidence>
<evidence type="ECO:0000256" key="6">
    <source>
        <dbReference type="ARBA" id="ARBA00023012"/>
    </source>
</evidence>
<evidence type="ECO:0000256" key="3">
    <source>
        <dbReference type="ARBA" id="ARBA00022553"/>
    </source>
</evidence>
<dbReference type="Pfam" id="PF02518">
    <property type="entry name" value="HATPase_c"/>
    <property type="match status" value="1"/>
</dbReference>
<dbReference type="CDD" id="cd00075">
    <property type="entry name" value="HATPase"/>
    <property type="match status" value="1"/>
</dbReference>
<evidence type="ECO:0000313" key="9">
    <source>
        <dbReference type="Proteomes" id="UP000193804"/>
    </source>
</evidence>
<dbReference type="InterPro" id="IPR003594">
    <property type="entry name" value="HATPase_dom"/>
</dbReference>
<dbReference type="GO" id="GO:0000155">
    <property type="term" value="F:phosphorelay sensor kinase activity"/>
    <property type="evidence" value="ECO:0007669"/>
    <property type="project" value="InterPro"/>
</dbReference>
<dbReference type="InterPro" id="IPR005467">
    <property type="entry name" value="His_kinase_dom"/>
</dbReference>
<dbReference type="InterPro" id="IPR003661">
    <property type="entry name" value="HisK_dim/P_dom"/>
</dbReference>
<organism evidence="8 9">
    <name type="scientific">Marivirga sericea</name>
    <dbReference type="NCBI Taxonomy" id="1028"/>
    <lineage>
        <taxon>Bacteria</taxon>
        <taxon>Pseudomonadati</taxon>
        <taxon>Bacteroidota</taxon>
        <taxon>Cytophagia</taxon>
        <taxon>Cytophagales</taxon>
        <taxon>Marivirgaceae</taxon>
        <taxon>Marivirga</taxon>
    </lineage>
</organism>
<dbReference type="SMART" id="SM00387">
    <property type="entry name" value="HATPase_c"/>
    <property type="match status" value="1"/>
</dbReference>
<keyword evidence="4" id="KW-0808">Transferase</keyword>
<comment type="catalytic activity">
    <reaction evidence="1">
        <text>ATP + protein L-histidine = ADP + protein N-phospho-L-histidine.</text>
        <dbReference type="EC" id="2.7.13.3"/>
    </reaction>
</comment>
<evidence type="ECO:0000313" key="8">
    <source>
        <dbReference type="EMBL" id="SMG46904.1"/>
    </source>
</evidence>
<dbReference type="GO" id="GO:0004721">
    <property type="term" value="F:phosphoprotein phosphatase activity"/>
    <property type="evidence" value="ECO:0007669"/>
    <property type="project" value="TreeGrafter"/>
</dbReference>
<dbReference type="SUPFAM" id="SSF47384">
    <property type="entry name" value="Homodimeric domain of signal transducing histidine kinase"/>
    <property type="match status" value="1"/>
</dbReference>
<dbReference type="PANTHER" id="PTHR45453">
    <property type="entry name" value="PHOSPHATE REGULON SENSOR PROTEIN PHOR"/>
    <property type="match status" value="1"/>
</dbReference>
<dbReference type="Gene3D" id="1.10.287.130">
    <property type="match status" value="1"/>
</dbReference>
<dbReference type="CDD" id="cd00082">
    <property type="entry name" value="HisKA"/>
    <property type="match status" value="1"/>
</dbReference>
<keyword evidence="5 8" id="KW-0418">Kinase</keyword>
<sequence length="567" mass="64958">MNFMTYKLEHTAEIASELPGELLFKIMKESSLVEADGVPTNALNNMLNFISSEFGADEHWVVEESKKGSCLKWDLDNPLIKESIPFNPELKEQSEHPFFTIEIKKPFLLFKHHLIFPIDLNGKKIYIGFSSQRKFDLSSQDKKFFHVISERLKELTLLINNERKAKSKTQRLETILDRLPQAIVFTENKNGDTWLNNEALEIFGLSKNEKSIPSELFSTKLAELKVKIINKEEVELVGNNMISLNALPSSFGEDWIWKFENSVLKVIRKNAYIAGKEGELWVFDNVSELYFANERLNSLFRKLNVAYNEINANLTEFQSKSSNKSITDLEAEESRIIQQYDDNDILGKVTHDLRTPFAKVYTIVQLLLSDNEENLSEQQVERINLIKQVVADGLQIVKGFLDTGNMVLDDKKFKPEVIDIQEFVDSSLMPYELLSAKKNIIFITQVLDRNLKLEVDRTYLRRIIDNLVSNAIKFSPNETQINYTIYQEGDEIIFSVKDQGPGLTDDDKSRLFKKYQQLSAKPIGTDDSTGLGLYIVKTMADKMGGRIWVESEKGKGAEFKVALSSKN</sequence>
<evidence type="ECO:0000256" key="1">
    <source>
        <dbReference type="ARBA" id="ARBA00000085"/>
    </source>
</evidence>
<protein>
    <recommendedName>
        <fullName evidence="2">histidine kinase</fullName>
        <ecNumber evidence="2">2.7.13.3</ecNumber>
    </recommendedName>
</protein>